<dbReference type="InterPro" id="IPR009057">
    <property type="entry name" value="Homeodomain-like_sf"/>
</dbReference>
<dbReference type="InterPro" id="IPR001584">
    <property type="entry name" value="Integrase_cat-core"/>
</dbReference>
<proteinExistence type="predicted"/>
<name>A0A644XC15_9ZZZZ</name>
<dbReference type="InterPro" id="IPR036388">
    <property type="entry name" value="WH-like_DNA-bd_sf"/>
</dbReference>
<reference evidence="2" key="1">
    <citation type="submission" date="2019-08" db="EMBL/GenBank/DDBJ databases">
        <authorList>
            <person name="Kucharzyk K."/>
            <person name="Murdoch R.W."/>
            <person name="Higgins S."/>
            <person name="Loffler F."/>
        </authorList>
    </citation>
    <scope>NUCLEOTIDE SEQUENCE</scope>
</reference>
<evidence type="ECO:0000313" key="2">
    <source>
        <dbReference type="EMBL" id="MPM13301.1"/>
    </source>
</evidence>
<dbReference type="InterPro" id="IPR047656">
    <property type="entry name" value="IS481-like_transpos"/>
</dbReference>
<dbReference type="AlphaFoldDB" id="A0A644XC15"/>
<organism evidence="2">
    <name type="scientific">bioreactor metagenome</name>
    <dbReference type="NCBI Taxonomy" id="1076179"/>
    <lineage>
        <taxon>unclassified sequences</taxon>
        <taxon>metagenomes</taxon>
        <taxon>ecological metagenomes</taxon>
    </lineage>
</organism>
<dbReference type="SUPFAM" id="SSF53098">
    <property type="entry name" value="Ribonuclease H-like"/>
    <property type="match status" value="1"/>
</dbReference>
<dbReference type="Gene3D" id="3.30.420.10">
    <property type="entry name" value="Ribonuclease H-like superfamily/Ribonuclease H"/>
    <property type="match status" value="1"/>
</dbReference>
<dbReference type="PROSITE" id="PS50994">
    <property type="entry name" value="INTEGRASE"/>
    <property type="match status" value="1"/>
</dbReference>
<sequence>MAGKIVEKDPTTKVAKQRLSVLEMAETLGNISEACRRGGMDRTSFYEWKRRFQTHGLEGLKDMPPIPKSQPNQTTPETEAAILECSLAHPSWGCVKLSDFLKLQGISVSSPTVQKILIRNDMASVYDRWLKVEERHLETGVELTAEQVAKIEKYNPCFKERHVESSRPGELLCQDTMFVGNLKGVGKVYLHAGVDTYSSYAFGFLHTGKKPECAAALVHNDVLPFYREHGLPVGAILTDNGREFCGTENHPFELYLALNDIEHRRTKVKSPKTNGFIERFNKTVLDEFFRIAFRENFYESVEALQEDLDLWLIHYNTERPHRGYRNRGKRPLDTLLEFVPVC</sequence>
<dbReference type="EMBL" id="VSSQ01002099">
    <property type="protein sequence ID" value="MPM13301.1"/>
    <property type="molecule type" value="Genomic_DNA"/>
</dbReference>
<dbReference type="Gene3D" id="1.10.10.10">
    <property type="entry name" value="Winged helix-like DNA-binding domain superfamily/Winged helix DNA-binding domain"/>
    <property type="match status" value="1"/>
</dbReference>
<dbReference type="Pfam" id="PF13683">
    <property type="entry name" value="rve_3"/>
    <property type="match status" value="1"/>
</dbReference>
<dbReference type="InterPro" id="IPR036397">
    <property type="entry name" value="RNaseH_sf"/>
</dbReference>
<dbReference type="SUPFAM" id="SSF46689">
    <property type="entry name" value="Homeodomain-like"/>
    <property type="match status" value="1"/>
</dbReference>
<dbReference type="GO" id="GO:0015074">
    <property type="term" value="P:DNA integration"/>
    <property type="evidence" value="ECO:0007669"/>
    <property type="project" value="InterPro"/>
</dbReference>
<dbReference type="GO" id="GO:0003676">
    <property type="term" value="F:nucleic acid binding"/>
    <property type="evidence" value="ECO:0007669"/>
    <property type="project" value="InterPro"/>
</dbReference>
<feature type="domain" description="Integrase catalytic" evidence="1">
    <location>
        <begin position="164"/>
        <end position="339"/>
    </location>
</feature>
<evidence type="ECO:0000259" key="1">
    <source>
        <dbReference type="PROSITE" id="PS50994"/>
    </source>
</evidence>
<gene>
    <name evidence="2" type="ORF">SDC9_59657</name>
</gene>
<protein>
    <submittedName>
        <fullName evidence="2">IS481 family transposase ISRhsp3</fullName>
    </submittedName>
</protein>
<dbReference type="InterPro" id="IPR012337">
    <property type="entry name" value="RNaseH-like_sf"/>
</dbReference>
<dbReference type="Pfam" id="PF13565">
    <property type="entry name" value="HTH_32"/>
    <property type="match status" value="1"/>
</dbReference>
<dbReference type="NCBIfam" id="NF033577">
    <property type="entry name" value="transpos_IS481"/>
    <property type="match status" value="1"/>
</dbReference>
<comment type="caution">
    <text evidence="2">The sequence shown here is derived from an EMBL/GenBank/DDBJ whole genome shotgun (WGS) entry which is preliminary data.</text>
</comment>
<accession>A0A644XC15</accession>